<protein>
    <submittedName>
        <fullName evidence="1">Uncharacterized protein</fullName>
    </submittedName>
</protein>
<name>A0ABT6KPZ7_9MICO</name>
<reference evidence="1 2" key="1">
    <citation type="submission" date="2023-04" db="EMBL/GenBank/DDBJ databases">
        <title>Genome Encyclopedia of Bacteria and Archaea VI: Functional Genomics of Type Strains.</title>
        <authorList>
            <person name="Whitman W."/>
        </authorList>
    </citation>
    <scope>NUCLEOTIDE SEQUENCE [LARGE SCALE GENOMIC DNA]</scope>
    <source>
        <strain evidence="1 2">SG_E_30_P1</strain>
    </source>
</reference>
<dbReference type="EMBL" id="JARXVQ010000001">
    <property type="protein sequence ID" value="MDH6181568.1"/>
    <property type="molecule type" value="Genomic_DNA"/>
</dbReference>
<evidence type="ECO:0000313" key="1">
    <source>
        <dbReference type="EMBL" id="MDH6181568.1"/>
    </source>
</evidence>
<sequence length="179" mass="19489">MISVLGLLDNAPLEDGFDLTVWFARIEQSLSGDYQAWRSAVVSPNTLSKGQGWALLGWIEVAASEVVRNRSREILVSAVFAMALVLRSPLDTRDCAVVAALLRRASALAGLDYRSAVAEGCARAGEPDGDARRLFETASEDVPSTHIESGEGKSFKSVRLPSDIDIERLEQWLESGNPW</sequence>
<evidence type="ECO:0000313" key="2">
    <source>
        <dbReference type="Proteomes" id="UP001160142"/>
    </source>
</evidence>
<dbReference type="Proteomes" id="UP001160142">
    <property type="component" value="Unassembled WGS sequence"/>
</dbReference>
<proteinExistence type="predicted"/>
<organism evidence="1 2">
    <name type="scientific">Antiquaquibacter oligotrophicus</name>
    <dbReference type="NCBI Taxonomy" id="2880260"/>
    <lineage>
        <taxon>Bacteria</taxon>
        <taxon>Bacillati</taxon>
        <taxon>Actinomycetota</taxon>
        <taxon>Actinomycetes</taxon>
        <taxon>Micrococcales</taxon>
        <taxon>Microbacteriaceae</taxon>
        <taxon>Antiquaquibacter</taxon>
    </lineage>
</organism>
<comment type="caution">
    <text evidence="1">The sequence shown here is derived from an EMBL/GenBank/DDBJ whole genome shotgun (WGS) entry which is preliminary data.</text>
</comment>
<dbReference type="RefSeq" id="WP_322133878.1">
    <property type="nucleotide sequence ID" value="NZ_CP085036.1"/>
</dbReference>
<keyword evidence="2" id="KW-1185">Reference proteome</keyword>
<gene>
    <name evidence="1" type="ORF">M2152_001750</name>
</gene>
<accession>A0ABT6KPZ7</accession>